<dbReference type="AlphaFoldDB" id="A0A2I4DR74"/>
<feature type="compositionally biased region" description="Low complexity" evidence="1">
    <location>
        <begin position="77"/>
        <end position="92"/>
    </location>
</feature>
<dbReference type="GeneID" id="108982642"/>
<dbReference type="KEGG" id="jre:108982642"/>
<evidence type="ECO:0000256" key="1">
    <source>
        <dbReference type="SAM" id="MobiDB-lite"/>
    </source>
</evidence>
<reference evidence="3" key="1">
    <citation type="submission" date="2025-08" db="UniProtKB">
        <authorList>
            <consortium name="RefSeq"/>
        </authorList>
    </citation>
    <scope>IDENTIFICATION</scope>
    <source>
        <tissue evidence="3">Leaves</tissue>
    </source>
</reference>
<proteinExistence type="predicted"/>
<name>A0A2I4DR74_JUGRE</name>
<dbReference type="Proteomes" id="UP000235220">
    <property type="component" value="Chromosome 11"/>
</dbReference>
<dbReference type="Gramene" id="Jr11_11020_p1">
    <property type="protein sequence ID" value="cds.Jr11_11020_p1"/>
    <property type="gene ID" value="Jr11_11020"/>
</dbReference>
<feature type="region of interest" description="Disordered" evidence="1">
    <location>
        <begin position="44"/>
        <end position="92"/>
    </location>
</feature>
<dbReference type="RefSeq" id="XP_018809649.1">
    <property type="nucleotide sequence ID" value="XM_018954104.1"/>
</dbReference>
<organism evidence="2 3">
    <name type="scientific">Juglans regia</name>
    <name type="common">English walnut</name>
    <dbReference type="NCBI Taxonomy" id="51240"/>
    <lineage>
        <taxon>Eukaryota</taxon>
        <taxon>Viridiplantae</taxon>
        <taxon>Streptophyta</taxon>
        <taxon>Embryophyta</taxon>
        <taxon>Tracheophyta</taxon>
        <taxon>Spermatophyta</taxon>
        <taxon>Magnoliopsida</taxon>
        <taxon>eudicotyledons</taxon>
        <taxon>Gunneridae</taxon>
        <taxon>Pentapetalae</taxon>
        <taxon>rosids</taxon>
        <taxon>fabids</taxon>
        <taxon>Fagales</taxon>
        <taxon>Juglandaceae</taxon>
        <taxon>Juglans</taxon>
    </lineage>
</organism>
<evidence type="ECO:0000313" key="3">
    <source>
        <dbReference type="RefSeq" id="XP_018809649.1"/>
    </source>
</evidence>
<protein>
    <submittedName>
        <fullName evidence="3">Pectinesterase inhibitor 10-like</fullName>
    </submittedName>
</protein>
<sequence>MLSNAWISIRVGCISLVTSLFGENLLPFTNATPIAHVAAPTPCSAGPPPPSVPPIHIVPSNDPPITPSAPDAHAVLTPSSAPSMSSSSTASNSSCYESPLPIALAPSLRTHPTVTRAQNNIFCPKQLSITTKHPLTPTLEPTCVSQAL</sequence>
<dbReference type="OrthoDB" id="1000646at2759"/>
<gene>
    <name evidence="3" type="primary">LOC108982642</name>
</gene>
<evidence type="ECO:0000313" key="2">
    <source>
        <dbReference type="Proteomes" id="UP000235220"/>
    </source>
</evidence>
<keyword evidence="2" id="KW-1185">Reference proteome</keyword>
<accession>A0A2I4DR74</accession>